<accession>A0A8X7BY79</accession>
<sequence>MSDSDSDGILGSISDSDSDKESDVDCTLEYFEKAQEMKTIVKTLMDKNLFFWKFFSDVQDKISLLRLKANTLDFALRNKFQSEDSADLPLNAFRNICQESTRYTSSAQSYRKFIMDLLQKSDKVVVRLLHCINSYISPDMEKEEWIQLTKEIKVHHVLLNSFINRCLQMSEDFSAYVDRLDYQYHLNIAHTVEN</sequence>
<gene>
    <name evidence="2" type="ORF">TNIN_284501</name>
</gene>
<dbReference type="OrthoDB" id="6446412at2759"/>
<protein>
    <submittedName>
        <fullName evidence="2">Uncharacterized protein</fullName>
    </submittedName>
</protein>
<feature type="region of interest" description="Disordered" evidence="1">
    <location>
        <begin position="1"/>
        <end position="21"/>
    </location>
</feature>
<dbReference type="Proteomes" id="UP000886998">
    <property type="component" value="Unassembled WGS sequence"/>
</dbReference>
<evidence type="ECO:0000256" key="1">
    <source>
        <dbReference type="SAM" id="MobiDB-lite"/>
    </source>
</evidence>
<dbReference type="AlphaFoldDB" id="A0A8X7BY79"/>
<evidence type="ECO:0000313" key="2">
    <source>
        <dbReference type="EMBL" id="GFY48315.1"/>
    </source>
</evidence>
<evidence type="ECO:0000313" key="3">
    <source>
        <dbReference type="Proteomes" id="UP000886998"/>
    </source>
</evidence>
<dbReference type="EMBL" id="BMAV01006377">
    <property type="protein sequence ID" value="GFY48315.1"/>
    <property type="molecule type" value="Genomic_DNA"/>
</dbReference>
<proteinExistence type="predicted"/>
<keyword evidence="3" id="KW-1185">Reference proteome</keyword>
<comment type="caution">
    <text evidence="2">The sequence shown here is derived from an EMBL/GenBank/DDBJ whole genome shotgun (WGS) entry which is preliminary data.</text>
</comment>
<name>A0A8X7BY79_9ARAC</name>
<organism evidence="2 3">
    <name type="scientific">Trichonephila inaurata madagascariensis</name>
    <dbReference type="NCBI Taxonomy" id="2747483"/>
    <lineage>
        <taxon>Eukaryota</taxon>
        <taxon>Metazoa</taxon>
        <taxon>Ecdysozoa</taxon>
        <taxon>Arthropoda</taxon>
        <taxon>Chelicerata</taxon>
        <taxon>Arachnida</taxon>
        <taxon>Araneae</taxon>
        <taxon>Araneomorphae</taxon>
        <taxon>Entelegynae</taxon>
        <taxon>Araneoidea</taxon>
        <taxon>Nephilidae</taxon>
        <taxon>Trichonephila</taxon>
        <taxon>Trichonephila inaurata</taxon>
    </lineage>
</organism>
<reference evidence="2" key="1">
    <citation type="submission" date="2020-08" db="EMBL/GenBank/DDBJ databases">
        <title>Multicomponent nature underlies the extraordinary mechanical properties of spider dragline silk.</title>
        <authorList>
            <person name="Kono N."/>
            <person name="Nakamura H."/>
            <person name="Mori M."/>
            <person name="Yoshida Y."/>
            <person name="Ohtoshi R."/>
            <person name="Malay A.D."/>
            <person name="Moran D.A.P."/>
            <person name="Tomita M."/>
            <person name="Numata K."/>
            <person name="Arakawa K."/>
        </authorList>
    </citation>
    <scope>NUCLEOTIDE SEQUENCE</scope>
</reference>